<name>A0ABR1RDY1_9PEZI</name>
<evidence type="ECO:0000313" key="2">
    <source>
        <dbReference type="Proteomes" id="UP001396898"/>
    </source>
</evidence>
<keyword evidence="2" id="KW-1185">Reference proteome</keyword>
<dbReference type="EMBL" id="JAQQWI010000016">
    <property type="protein sequence ID" value="KAK8008797.1"/>
    <property type="molecule type" value="Genomic_DNA"/>
</dbReference>
<comment type="caution">
    <text evidence="1">The sequence shown here is derived from an EMBL/GenBank/DDBJ whole genome shotgun (WGS) entry which is preliminary data.</text>
</comment>
<proteinExistence type="predicted"/>
<dbReference type="Pfam" id="PF05141">
    <property type="entry name" value="DIT1_PvcA"/>
    <property type="match status" value="1"/>
</dbReference>
<evidence type="ECO:0000313" key="1">
    <source>
        <dbReference type="EMBL" id="KAK8008797.1"/>
    </source>
</evidence>
<protein>
    <submittedName>
        <fullName evidence="1">Uncharacterized protein</fullName>
    </submittedName>
</protein>
<sequence length="129" mass="14023">MPFSTPISTPASGDPVTQARLPTLKTMPTLRPILPGSVARLDSVNENSVCTAFEQTDTLSTYCGFICFLEADLEFSPITASSKAISGSQFRKTVKKAPIQMMARDGRHGHLYCAARSHRFGTGSRIWQG</sequence>
<accession>A0ABR1RDY1</accession>
<dbReference type="InterPro" id="IPR007817">
    <property type="entry name" value="Isocyanide_synthase_DIT1"/>
</dbReference>
<reference evidence="1 2" key="1">
    <citation type="submission" date="2023-01" db="EMBL/GenBank/DDBJ databases">
        <title>Analysis of 21 Apiospora genomes using comparative genomics revels a genus with tremendous synthesis potential of carbohydrate active enzymes and secondary metabolites.</title>
        <authorList>
            <person name="Sorensen T."/>
        </authorList>
    </citation>
    <scope>NUCLEOTIDE SEQUENCE [LARGE SCALE GENOMIC DNA]</scope>
    <source>
        <strain evidence="1 2">CBS 20057</strain>
    </source>
</reference>
<dbReference type="Proteomes" id="UP001396898">
    <property type="component" value="Unassembled WGS sequence"/>
</dbReference>
<gene>
    <name evidence="1" type="ORF">PG991_011348</name>
</gene>
<organism evidence="1 2">
    <name type="scientific">Apiospora marii</name>
    <dbReference type="NCBI Taxonomy" id="335849"/>
    <lineage>
        <taxon>Eukaryota</taxon>
        <taxon>Fungi</taxon>
        <taxon>Dikarya</taxon>
        <taxon>Ascomycota</taxon>
        <taxon>Pezizomycotina</taxon>
        <taxon>Sordariomycetes</taxon>
        <taxon>Xylariomycetidae</taxon>
        <taxon>Amphisphaeriales</taxon>
        <taxon>Apiosporaceae</taxon>
        <taxon>Apiospora</taxon>
    </lineage>
</organism>